<dbReference type="GO" id="GO:0006412">
    <property type="term" value="P:translation"/>
    <property type="evidence" value="ECO:0007669"/>
    <property type="project" value="UniProtKB-UniRule"/>
</dbReference>
<evidence type="ECO:0000256" key="5">
    <source>
        <dbReference type="ARBA" id="ARBA00023274"/>
    </source>
</evidence>
<comment type="similarity">
    <text evidence="1 8 9">Belongs to the universal ribosomal protein uS5 family.</text>
</comment>
<dbReference type="FunFam" id="3.30.230.10:FF:000002">
    <property type="entry name" value="30S ribosomal protein S5"/>
    <property type="match status" value="1"/>
</dbReference>
<dbReference type="Gene3D" id="3.30.160.20">
    <property type="match status" value="1"/>
</dbReference>
<dbReference type="Gene3D" id="3.30.230.10">
    <property type="match status" value="1"/>
</dbReference>
<feature type="region of interest" description="Disordered" evidence="10">
    <location>
        <begin position="1"/>
        <end position="21"/>
    </location>
</feature>
<evidence type="ECO:0000256" key="10">
    <source>
        <dbReference type="SAM" id="MobiDB-lite"/>
    </source>
</evidence>
<dbReference type="GO" id="GO:0019843">
    <property type="term" value="F:rRNA binding"/>
    <property type="evidence" value="ECO:0007669"/>
    <property type="project" value="UniProtKB-UniRule"/>
</dbReference>
<evidence type="ECO:0000256" key="7">
    <source>
        <dbReference type="ARBA" id="ARBA00062000"/>
    </source>
</evidence>
<dbReference type="SUPFAM" id="SSF54211">
    <property type="entry name" value="Ribosomal protein S5 domain 2-like"/>
    <property type="match status" value="1"/>
</dbReference>
<dbReference type="GO" id="GO:0005737">
    <property type="term" value="C:cytoplasm"/>
    <property type="evidence" value="ECO:0007669"/>
    <property type="project" value="UniProtKB-ARBA"/>
</dbReference>
<dbReference type="Pfam" id="PF03719">
    <property type="entry name" value="Ribosomal_S5_C"/>
    <property type="match status" value="1"/>
</dbReference>
<accession>A0A9D1SY26</accession>
<dbReference type="SUPFAM" id="SSF54768">
    <property type="entry name" value="dsRNA-binding domain-like"/>
    <property type="match status" value="1"/>
</dbReference>
<dbReference type="GO" id="GO:0003735">
    <property type="term" value="F:structural constituent of ribosome"/>
    <property type="evidence" value="ECO:0007669"/>
    <property type="project" value="UniProtKB-UniRule"/>
</dbReference>
<dbReference type="Pfam" id="PF00333">
    <property type="entry name" value="Ribosomal_S5"/>
    <property type="match status" value="1"/>
</dbReference>
<evidence type="ECO:0000256" key="4">
    <source>
        <dbReference type="ARBA" id="ARBA00022980"/>
    </source>
</evidence>
<keyword evidence="2 8" id="KW-0699">rRNA-binding</keyword>
<dbReference type="InterPro" id="IPR020568">
    <property type="entry name" value="Ribosomal_Su5_D2-typ_SF"/>
</dbReference>
<dbReference type="NCBIfam" id="TIGR01021">
    <property type="entry name" value="rpsE_bact"/>
    <property type="match status" value="1"/>
</dbReference>
<proteinExistence type="inferred from homology"/>
<feature type="domain" description="S5 DRBM" evidence="11">
    <location>
        <begin position="26"/>
        <end position="89"/>
    </location>
</feature>
<gene>
    <name evidence="8 12" type="primary">rpsE</name>
    <name evidence="12" type="ORF">IAA62_00185</name>
</gene>
<evidence type="ECO:0000256" key="1">
    <source>
        <dbReference type="ARBA" id="ARBA00008945"/>
    </source>
</evidence>
<name>A0A9D1SY26_9FIRM</name>
<sequence>MEEVKKQDKKERAKREERVKREDDGIEKNLVAVRRVTKVVKGGRTMRFSALVVVGDKKGNVGLGIGKAGEVPAAIDKATAFAKKHMVHVAIVDGTIPHEIIGKYGTSKVHLFPAKPGTGVIAGGSARSVLELAGVKDVVTKIHGSTNKINCVKATLRGLAEIRTKEQIAAMRGIPVEEI</sequence>
<dbReference type="HAMAP" id="MF_01307_B">
    <property type="entry name" value="Ribosomal_uS5_B"/>
    <property type="match status" value="1"/>
</dbReference>
<evidence type="ECO:0000313" key="13">
    <source>
        <dbReference type="Proteomes" id="UP000886861"/>
    </source>
</evidence>
<dbReference type="PROSITE" id="PS00585">
    <property type="entry name" value="RIBOSOMAL_S5"/>
    <property type="match status" value="1"/>
</dbReference>
<comment type="domain">
    <text evidence="8">The N-terminal domain interacts with the head of the 30S subunit; the C-terminal domain interacts with the body and contacts protein S4. The interaction surface between S4 and S5 is involved in control of translational fidelity.</text>
</comment>
<organism evidence="12 13">
    <name type="scientific">Candidatus Caccopulliclostridium gallistercoris</name>
    <dbReference type="NCBI Taxonomy" id="2840719"/>
    <lineage>
        <taxon>Bacteria</taxon>
        <taxon>Bacillati</taxon>
        <taxon>Bacillota</taxon>
        <taxon>Clostridia</taxon>
        <taxon>Candidatus Caccopulliclostridium</taxon>
    </lineage>
</organism>
<dbReference type="GO" id="GO:0042254">
    <property type="term" value="P:ribosome biogenesis"/>
    <property type="evidence" value="ECO:0007669"/>
    <property type="project" value="UniProtKB-ARBA"/>
</dbReference>
<evidence type="ECO:0000256" key="3">
    <source>
        <dbReference type="ARBA" id="ARBA00022884"/>
    </source>
</evidence>
<evidence type="ECO:0000256" key="6">
    <source>
        <dbReference type="ARBA" id="ARBA00035255"/>
    </source>
</evidence>
<keyword evidence="5 8" id="KW-0687">Ribonucleoprotein</keyword>
<dbReference type="InterPro" id="IPR000851">
    <property type="entry name" value="Ribosomal_uS5"/>
</dbReference>
<dbReference type="PANTHER" id="PTHR48277:SF1">
    <property type="entry name" value="MITOCHONDRIAL RIBOSOMAL PROTEIN S5"/>
    <property type="match status" value="1"/>
</dbReference>
<dbReference type="PROSITE" id="PS50881">
    <property type="entry name" value="S5_DSRBD"/>
    <property type="match status" value="1"/>
</dbReference>
<evidence type="ECO:0000256" key="2">
    <source>
        <dbReference type="ARBA" id="ARBA00022730"/>
    </source>
</evidence>
<dbReference type="FunFam" id="3.30.160.20:FF:000001">
    <property type="entry name" value="30S ribosomal protein S5"/>
    <property type="match status" value="1"/>
</dbReference>
<reference evidence="12" key="1">
    <citation type="submission" date="2020-10" db="EMBL/GenBank/DDBJ databases">
        <authorList>
            <person name="Gilroy R."/>
        </authorList>
    </citation>
    <scope>NUCLEOTIDE SEQUENCE</scope>
    <source>
        <strain evidence="12">CHK186-9395</strain>
    </source>
</reference>
<dbReference type="InterPro" id="IPR014721">
    <property type="entry name" value="Ribsml_uS5_D2-typ_fold_subgr"/>
</dbReference>
<comment type="function">
    <text evidence="8">With S4 and S12 plays an important role in translational accuracy.</text>
</comment>
<dbReference type="EMBL" id="DVOJ01000001">
    <property type="protein sequence ID" value="HIV00970.1"/>
    <property type="molecule type" value="Genomic_DNA"/>
</dbReference>
<dbReference type="InterPro" id="IPR013810">
    <property type="entry name" value="Ribosomal_uS5_N"/>
</dbReference>
<evidence type="ECO:0000256" key="9">
    <source>
        <dbReference type="RuleBase" id="RU003823"/>
    </source>
</evidence>
<dbReference type="InterPro" id="IPR005324">
    <property type="entry name" value="Ribosomal_uS5_C"/>
</dbReference>
<reference evidence="12" key="2">
    <citation type="journal article" date="2021" name="PeerJ">
        <title>Extensive microbial diversity within the chicken gut microbiome revealed by metagenomics and culture.</title>
        <authorList>
            <person name="Gilroy R."/>
            <person name="Ravi A."/>
            <person name="Getino M."/>
            <person name="Pursley I."/>
            <person name="Horton D.L."/>
            <person name="Alikhan N.F."/>
            <person name="Baker D."/>
            <person name="Gharbi K."/>
            <person name="Hall N."/>
            <person name="Watson M."/>
            <person name="Adriaenssens E.M."/>
            <person name="Foster-Nyarko E."/>
            <person name="Jarju S."/>
            <person name="Secka A."/>
            <person name="Antonio M."/>
            <person name="Oren A."/>
            <person name="Chaudhuri R.R."/>
            <person name="La Ragione R."/>
            <person name="Hildebrand F."/>
            <person name="Pallen M.J."/>
        </authorList>
    </citation>
    <scope>NUCLEOTIDE SEQUENCE</scope>
    <source>
        <strain evidence="12">CHK186-9395</strain>
    </source>
</reference>
<dbReference type="AlphaFoldDB" id="A0A9D1SY26"/>
<evidence type="ECO:0000313" key="12">
    <source>
        <dbReference type="EMBL" id="HIV00970.1"/>
    </source>
</evidence>
<keyword evidence="4 8" id="KW-0689">Ribosomal protein</keyword>
<dbReference type="InterPro" id="IPR018192">
    <property type="entry name" value="Ribosomal_uS5_N_CS"/>
</dbReference>
<dbReference type="InterPro" id="IPR005712">
    <property type="entry name" value="Ribosomal_uS5_bac-type"/>
</dbReference>
<evidence type="ECO:0000256" key="8">
    <source>
        <dbReference type="HAMAP-Rule" id="MF_01307"/>
    </source>
</evidence>
<dbReference type="Proteomes" id="UP000886861">
    <property type="component" value="Unassembled WGS sequence"/>
</dbReference>
<keyword evidence="3 8" id="KW-0694">RNA-binding</keyword>
<dbReference type="GO" id="GO:0015935">
    <property type="term" value="C:small ribosomal subunit"/>
    <property type="evidence" value="ECO:0007669"/>
    <property type="project" value="InterPro"/>
</dbReference>
<dbReference type="PANTHER" id="PTHR48277">
    <property type="entry name" value="MITOCHONDRIAL RIBOSOMAL PROTEIN S5"/>
    <property type="match status" value="1"/>
</dbReference>
<comment type="caution">
    <text evidence="12">The sequence shown here is derived from an EMBL/GenBank/DDBJ whole genome shotgun (WGS) entry which is preliminary data.</text>
</comment>
<comment type="function">
    <text evidence="8">Located at the back of the 30S subunit body where it stabilizes the conformation of the head with respect to the body.</text>
</comment>
<evidence type="ECO:0000259" key="11">
    <source>
        <dbReference type="PROSITE" id="PS50881"/>
    </source>
</evidence>
<comment type="subunit">
    <text evidence="7 8">Part of the 30S ribosomal subunit. Contacts proteins S4 and S8.</text>
</comment>
<protein>
    <recommendedName>
        <fullName evidence="6 8">Small ribosomal subunit protein uS5</fullName>
    </recommendedName>
</protein>